<dbReference type="Gene3D" id="3.40.190.10">
    <property type="entry name" value="Periplasmic binding protein-like II"/>
    <property type="match status" value="1"/>
</dbReference>
<reference evidence="3" key="1">
    <citation type="submission" date="2019-03" db="EMBL/GenBank/DDBJ databases">
        <authorList>
            <person name="Danneels B."/>
        </authorList>
    </citation>
    <scope>NUCLEOTIDE SEQUENCE</scope>
</reference>
<sequence>MVLSFLLGSSVATVRRVSAFLLSGLALSCSAPGVAAAPAQEIVVAIGSEPTTLDPQIQDDGAVHIVTDNLYETLYVRDAAGKLHPGLASALPRQIDPLTWEVTLREGIRFHNGEPLDAKAVAFSLKRIVDPALKSSQFSYVSTIKDAVAVDAKTVRVTTVQPDPVLTARLYWLKIVPPGAAGKPDFASKPVGTGPYRFVRWDRGQDIVLEANPDYWGAKPQVSRVAFRFIPDASARLAGLLAGEVDLTTNVAPEFAARAPKVEKVEGLELPYIVINSRPGSPTADVRVRQALLYAIDKQELADTLFEGNATATTGQLLVPEAFGFDPAIKGYPFDPDKARSLLKEAGAEGATIGLLGPGGRFLKDRDVVEAIAGYWTAIGLKVDLRIPEWSEYQKRIYDPAVRPDVYYSSSGNELFDADRAITAYYHPTGSGASNANIELGQKIEAARYGIDPQKRQALYSEILKFSEEQGYVASLLRVKDIYGLSKRLVWTPRVDGKLFLKDARLAD</sequence>
<dbReference type="Pfam" id="PF00496">
    <property type="entry name" value="SBP_bac_5"/>
    <property type="match status" value="1"/>
</dbReference>
<keyword evidence="1" id="KW-0732">Signal</keyword>
<evidence type="ECO:0000313" key="4">
    <source>
        <dbReference type="EMBL" id="VFR67561.1"/>
    </source>
</evidence>
<dbReference type="GO" id="GO:0043190">
    <property type="term" value="C:ATP-binding cassette (ABC) transporter complex"/>
    <property type="evidence" value="ECO:0007669"/>
    <property type="project" value="InterPro"/>
</dbReference>
<dbReference type="InterPro" id="IPR000914">
    <property type="entry name" value="SBP_5_dom"/>
</dbReference>
<protein>
    <submittedName>
        <fullName evidence="3">Oligopeptide ABC transporter, periplasmic oligopeptide-binding protein OppA (TC 3.A.1.5.1)</fullName>
    </submittedName>
</protein>
<dbReference type="EMBL" id="CAADIG010000013">
    <property type="protein sequence ID" value="VFR41910.1"/>
    <property type="molecule type" value="Genomic_DNA"/>
</dbReference>
<dbReference type="InterPro" id="IPR030678">
    <property type="entry name" value="Peptide/Ni-bd"/>
</dbReference>
<evidence type="ECO:0000259" key="2">
    <source>
        <dbReference type="Pfam" id="PF00496"/>
    </source>
</evidence>
<proteinExistence type="predicted"/>
<accession>A0A484QYH2</accession>
<dbReference type="InterPro" id="IPR039424">
    <property type="entry name" value="SBP_5"/>
</dbReference>
<dbReference type="GO" id="GO:0042597">
    <property type="term" value="C:periplasmic space"/>
    <property type="evidence" value="ECO:0007669"/>
    <property type="project" value="UniProtKB-ARBA"/>
</dbReference>
<dbReference type="Gene3D" id="3.10.105.10">
    <property type="entry name" value="Dipeptide-binding Protein, Domain 3"/>
    <property type="match status" value="1"/>
</dbReference>
<dbReference type="AlphaFoldDB" id="A0A484QYH2"/>
<evidence type="ECO:0000256" key="1">
    <source>
        <dbReference type="ARBA" id="ARBA00022729"/>
    </source>
</evidence>
<dbReference type="SUPFAM" id="SSF53850">
    <property type="entry name" value="Periplasmic binding protein-like II"/>
    <property type="match status" value="1"/>
</dbReference>
<dbReference type="GO" id="GO:0015833">
    <property type="term" value="P:peptide transport"/>
    <property type="evidence" value="ECO:0007669"/>
    <property type="project" value="TreeGrafter"/>
</dbReference>
<dbReference type="PANTHER" id="PTHR30290:SF38">
    <property type="entry name" value="D,D-DIPEPTIDE-BINDING PERIPLASMIC PROTEIN DDPA-RELATED"/>
    <property type="match status" value="1"/>
</dbReference>
<dbReference type="PIRSF" id="PIRSF002741">
    <property type="entry name" value="MppA"/>
    <property type="match status" value="1"/>
</dbReference>
<feature type="domain" description="Solute-binding protein family 5" evidence="2">
    <location>
        <begin position="82"/>
        <end position="432"/>
    </location>
</feature>
<name>A0A484QYH2_9ZZZZ</name>
<organism evidence="3">
    <name type="scientific">plant metagenome</name>
    <dbReference type="NCBI Taxonomy" id="1297885"/>
    <lineage>
        <taxon>unclassified sequences</taxon>
        <taxon>metagenomes</taxon>
        <taxon>organismal metagenomes</taxon>
    </lineage>
</organism>
<evidence type="ECO:0000313" key="3">
    <source>
        <dbReference type="EMBL" id="VFR41910.1"/>
    </source>
</evidence>
<gene>
    <name evidence="3" type="ORF">ANT2_3464</name>
    <name evidence="4" type="ORF">ANT3_3467</name>
</gene>
<dbReference type="GO" id="GO:1904680">
    <property type="term" value="F:peptide transmembrane transporter activity"/>
    <property type="evidence" value="ECO:0007669"/>
    <property type="project" value="TreeGrafter"/>
</dbReference>
<dbReference type="EMBL" id="CAADID010000017">
    <property type="protein sequence ID" value="VFR67561.1"/>
    <property type="molecule type" value="Genomic_DNA"/>
</dbReference>
<dbReference type="PANTHER" id="PTHR30290">
    <property type="entry name" value="PERIPLASMIC BINDING COMPONENT OF ABC TRANSPORTER"/>
    <property type="match status" value="1"/>
</dbReference>
<dbReference type="Gene3D" id="3.90.76.10">
    <property type="entry name" value="Dipeptide-binding Protein, Domain 1"/>
    <property type="match status" value="1"/>
</dbReference>